<dbReference type="InterPro" id="IPR012340">
    <property type="entry name" value="NA-bd_OB-fold"/>
</dbReference>
<evidence type="ECO:0000313" key="7">
    <source>
        <dbReference type="EMBL" id="JAC70614.1"/>
    </source>
</evidence>
<dbReference type="GO" id="GO:0000783">
    <property type="term" value="C:nuclear telomere cap complex"/>
    <property type="evidence" value="ECO:0007669"/>
    <property type="project" value="TreeGrafter"/>
</dbReference>
<organism evidence="7">
    <name type="scientific">Tetraselmis sp. GSL018</name>
    <dbReference type="NCBI Taxonomy" id="582737"/>
    <lineage>
        <taxon>Eukaryota</taxon>
        <taxon>Viridiplantae</taxon>
        <taxon>Chlorophyta</taxon>
        <taxon>core chlorophytes</taxon>
        <taxon>Chlorodendrophyceae</taxon>
        <taxon>Chlorodendrales</taxon>
        <taxon>Chlorodendraceae</taxon>
        <taxon>Tetraselmis</taxon>
    </lineage>
</organism>
<dbReference type="PANTHER" id="PTHR14513:SF0">
    <property type="entry name" value="PROTECTION OF TELOMERES PROTEIN 1"/>
    <property type="match status" value="1"/>
</dbReference>
<comment type="subcellular location">
    <subcellularLocation>
        <location evidence="1">Chromosome</location>
        <location evidence="1">Telomere</location>
    </subcellularLocation>
</comment>
<evidence type="ECO:0000259" key="6">
    <source>
        <dbReference type="SMART" id="SM00976"/>
    </source>
</evidence>
<reference evidence="7" key="1">
    <citation type="submission" date="2014-05" db="EMBL/GenBank/DDBJ databases">
        <title>The transcriptome of the halophilic microalga Tetraselmis sp. GSL018 isolated from the Great Salt Lake, Utah.</title>
        <authorList>
            <person name="Jinkerson R.E."/>
            <person name="D'Adamo S."/>
            <person name="Posewitz M.C."/>
        </authorList>
    </citation>
    <scope>NUCLEOTIDE SEQUENCE</scope>
    <source>
        <strain evidence="7">GSL018</strain>
    </source>
</reference>
<dbReference type="GO" id="GO:0016233">
    <property type="term" value="P:telomere capping"/>
    <property type="evidence" value="ECO:0007669"/>
    <property type="project" value="TreeGrafter"/>
</dbReference>
<sequence>MNPAAGEPSTNNYDYRPLHSIIRGNTSKAYAYAVCTECSAPVRTKGTDWKSTLTLVDSSIMEQVDVSQGVTLILFALNKSDLPLAKPGDILRLHRVTCQVFNGQPQLKGKVGGPSQWCLYDGACGTGTDPISASSTHVSDPVNHEQLLQRARDCSRNYVQTSTYSARHQHQRYLRQICQLGPEECNIDLFGRIAAAYLSESRGDRLTHETPILWIWDGTDCPPVSATASTSADHEARDPPLEPGPPAALALADMPRVGSLLPVLMHRRGTGELPLPARDCLPSEWVKLRNVRIAPDDGGRLTAHFHSHSRWSYAPEPEQAVQDYRRRLERNEVDSWAPRDLAELASRLVPPHGGRPWSSLRSVRMDAGSGRPGKYRCLARVVGHWPADVVQFCSWKPQTEGTSGTAGGWVWTVKLLLEDATARLGVLLWGADAAKFFAGAGLHACDLQANPEVLCRLREAMRCLEGRDRWPPVWIQCCLRSFFRERARPRETVAYRVFDTAISL</sequence>
<keyword evidence="4" id="KW-0238">DNA-binding</keyword>
<dbReference type="InterPro" id="IPR057620">
    <property type="entry name" value="POT1A/B-like_OB"/>
</dbReference>
<feature type="domain" description="Telomeric single stranded DNA binding POT1/Cdc13" evidence="6">
    <location>
        <begin position="15"/>
        <end position="156"/>
    </location>
</feature>
<dbReference type="GO" id="GO:0010521">
    <property type="term" value="F:telomerase inhibitor activity"/>
    <property type="evidence" value="ECO:0007669"/>
    <property type="project" value="TreeGrafter"/>
</dbReference>
<dbReference type="EMBL" id="GBEZ01015560">
    <property type="protein sequence ID" value="JAC70614.1"/>
    <property type="molecule type" value="Transcribed_RNA"/>
</dbReference>
<name>A0A061RIS7_9CHLO</name>
<keyword evidence="2" id="KW-0158">Chromosome</keyword>
<dbReference type="AlphaFoldDB" id="A0A061RIS7"/>
<dbReference type="InterPro" id="IPR028389">
    <property type="entry name" value="POT1"/>
</dbReference>
<accession>A0A061RIS7</accession>
<proteinExistence type="predicted"/>
<dbReference type="SMART" id="SM00976">
    <property type="entry name" value="Telo_bind"/>
    <property type="match status" value="1"/>
</dbReference>
<evidence type="ECO:0000256" key="2">
    <source>
        <dbReference type="ARBA" id="ARBA00022454"/>
    </source>
</evidence>
<feature type="region of interest" description="Disordered" evidence="5">
    <location>
        <begin position="225"/>
        <end position="245"/>
    </location>
</feature>
<keyword evidence="3" id="KW-0779">Telomere</keyword>
<dbReference type="SUPFAM" id="SSF50249">
    <property type="entry name" value="Nucleic acid-binding proteins"/>
    <property type="match status" value="2"/>
</dbReference>
<evidence type="ECO:0000256" key="1">
    <source>
        <dbReference type="ARBA" id="ARBA00004574"/>
    </source>
</evidence>
<evidence type="ECO:0000256" key="5">
    <source>
        <dbReference type="SAM" id="MobiDB-lite"/>
    </source>
</evidence>
<protein>
    <submittedName>
        <fullName evidence="7">Protection of telomeres 1 protein</fullName>
    </submittedName>
</protein>
<evidence type="ECO:0000256" key="4">
    <source>
        <dbReference type="ARBA" id="ARBA00023125"/>
    </source>
</evidence>
<dbReference type="Gene3D" id="2.40.50.140">
    <property type="entry name" value="Nucleic acid-binding proteins"/>
    <property type="match status" value="1"/>
</dbReference>
<gene>
    <name evidence="7" type="ORF">TSPGSL018_3761</name>
</gene>
<evidence type="ECO:0000256" key="3">
    <source>
        <dbReference type="ARBA" id="ARBA00022895"/>
    </source>
</evidence>
<dbReference type="GO" id="GO:0098505">
    <property type="term" value="F:G-rich strand telomeric DNA binding"/>
    <property type="evidence" value="ECO:0007669"/>
    <property type="project" value="TreeGrafter"/>
</dbReference>
<dbReference type="PANTHER" id="PTHR14513">
    <property type="entry name" value="PROTECTION OF TELOMERES 1"/>
    <property type="match status" value="1"/>
</dbReference>
<dbReference type="Pfam" id="PF02765">
    <property type="entry name" value="POT1"/>
    <property type="match status" value="1"/>
</dbReference>
<dbReference type="InterPro" id="IPR011564">
    <property type="entry name" value="Telomer_end-bd_POT1/Cdc13"/>
</dbReference>
<dbReference type="GO" id="GO:0032210">
    <property type="term" value="P:regulation of telomere maintenance via telomerase"/>
    <property type="evidence" value="ECO:0007669"/>
    <property type="project" value="TreeGrafter"/>
</dbReference>
<dbReference type="Pfam" id="PF25507">
    <property type="entry name" value="OB_POT1A"/>
    <property type="match status" value="1"/>
</dbReference>
<dbReference type="CDD" id="cd04497">
    <property type="entry name" value="hPOT1_OB1_like"/>
    <property type="match status" value="1"/>
</dbReference>